<dbReference type="Proteomes" id="UP000606008">
    <property type="component" value="Unassembled WGS sequence"/>
</dbReference>
<gene>
    <name evidence="3" type="ORF">F7231_13620</name>
</gene>
<name>A0ABX0QH47_9BACT</name>
<dbReference type="EMBL" id="WAEL01000004">
    <property type="protein sequence ID" value="NID11213.1"/>
    <property type="molecule type" value="Genomic_DNA"/>
</dbReference>
<evidence type="ECO:0000313" key="3">
    <source>
        <dbReference type="EMBL" id="NID11213.1"/>
    </source>
</evidence>
<comment type="caution">
    <text evidence="3">The sequence shown here is derived from an EMBL/GenBank/DDBJ whole genome shotgun (WGS) entry which is preliminary data.</text>
</comment>
<evidence type="ECO:0000256" key="1">
    <source>
        <dbReference type="SAM" id="SignalP"/>
    </source>
</evidence>
<evidence type="ECO:0000259" key="2">
    <source>
        <dbReference type="PROSITE" id="PS51352"/>
    </source>
</evidence>
<organism evidence="3 4">
    <name type="scientific">Fibrivirga algicola</name>
    <dbReference type="NCBI Taxonomy" id="2950420"/>
    <lineage>
        <taxon>Bacteria</taxon>
        <taxon>Pseudomonadati</taxon>
        <taxon>Bacteroidota</taxon>
        <taxon>Cytophagia</taxon>
        <taxon>Cytophagales</taxon>
        <taxon>Spirosomataceae</taxon>
        <taxon>Fibrivirga</taxon>
    </lineage>
</organism>
<evidence type="ECO:0000313" key="4">
    <source>
        <dbReference type="Proteomes" id="UP000606008"/>
    </source>
</evidence>
<reference evidence="4" key="2">
    <citation type="submission" date="2023-07" db="EMBL/GenBank/DDBJ databases">
        <authorList>
            <person name="Jung D.-H."/>
        </authorList>
    </citation>
    <scope>NUCLEOTIDE SEQUENCE [LARGE SCALE GENOMIC DNA]</scope>
    <source>
        <strain evidence="4">JA-25</strain>
    </source>
</reference>
<dbReference type="InterPro" id="IPR013766">
    <property type="entry name" value="Thioredoxin_domain"/>
</dbReference>
<feature type="chain" id="PRO_5045696405" evidence="1">
    <location>
        <begin position="19"/>
        <end position="395"/>
    </location>
</feature>
<dbReference type="InterPro" id="IPR036249">
    <property type="entry name" value="Thioredoxin-like_sf"/>
</dbReference>
<feature type="signal peptide" evidence="1">
    <location>
        <begin position="1"/>
        <end position="18"/>
    </location>
</feature>
<feature type="domain" description="Thioredoxin" evidence="2">
    <location>
        <begin position="5"/>
        <end position="135"/>
    </location>
</feature>
<keyword evidence="4" id="KW-1185">Reference proteome</keyword>
<proteinExistence type="predicted"/>
<reference evidence="4" key="1">
    <citation type="submission" date="2019-09" db="EMBL/GenBank/DDBJ databases">
        <authorList>
            <person name="Jung D.-H."/>
        </authorList>
    </citation>
    <scope>NUCLEOTIDE SEQUENCE [LARGE SCALE GENOMIC DNA]</scope>
    <source>
        <strain evidence="4">JA-25</strain>
    </source>
</reference>
<protein>
    <submittedName>
        <fullName evidence="3">Thioredoxin family protein</fullName>
    </submittedName>
</protein>
<sequence length="395" mass="44239">MGHLLLLFCLLCTFQAVAQKGITFQQAPLSTVFKSAQKAGKLVFVEVYSPDCHVCQSFMPTLADSRVGKSYNAKFISTKADINQPVVREWLKSKKYYVPSLPLFLYFSPSGELVHFAMSQNSADELIRHGNNAVSPATRSQTWKQRYNAGEKSPNFLIDLAMYSRVVCDTVTNIAAMEEYARQQPANTYASASNWLVTQKLVIDMDNPLARSLVNNFPAYKKQYGQAATDVAENILMSSLYSSRGGRYSPAQIKQVYEGLTRIGIDPKMASSRTLLPEVTAYFRLKQGSMAAERMNTHIATHSLSVPEYVYVARLFNRSSPDSSDVPSLIKWTSKALALKTTPGEQADLYYEQAEAYRRAHRTAEARQAATRSMEIAQASRIDTKRNTELINKLK</sequence>
<dbReference type="Gene3D" id="3.40.30.10">
    <property type="entry name" value="Glutaredoxin"/>
    <property type="match status" value="1"/>
</dbReference>
<accession>A0ABX0QH47</accession>
<keyword evidence="1" id="KW-0732">Signal</keyword>
<dbReference type="SUPFAM" id="SSF52833">
    <property type="entry name" value="Thioredoxin-like"/>
    <property type="match status" value="1"/>
</dbReference>
<dbReference type="PROSITE" id="PS51352">
    <property type="entry name" value="THIOREDOXIN_2"/>
    <property type="match status" value="1"/>
</dbReference>